<gene>
    <name evidence="3" type="ORF">HYG85_24160</name>
</gene>
<protein>
    <submittedName>
        <fullName evidence="3">Bifunctional oligoribonuclease/PAP phosphatase NrnA</fullName>
    </submittedName>
</protein>
<dbReference type="InterPro" id="IPR003156">
    <property type="entry name" value="DHHA1_dom"/>
</dbReference>
<dbReference type="Pfam" id="PF02272">
    <property type="entry name" value="DHHA1"/>
    <property type="match status" value="1"/>
</dbReference>
<dbReference type="PANTHER" id="PTHR47618">
    <property type="entry name" value="BIFUNCTIONAL OLIGORIBONUCLEASE AND PAP PHOSPHATASE NRNA"/>
    <property type="match status" value="1"/>
</dbReference>
<dbReference type="AlphaFoldDB" id="A0A8J8MFT9"/>
<reference evidence="3 4" key="1">
    <citation type="submission" date="2020-07" db="EMBL/GenBank/DDBJ databases">
        <title>Vallitalea guaymasensis genome.</title>
        <authorList>
            <person name="Postec A."/>
        </authorList>
    </citation>
    <scope>NUCLEOTIDE SEQUENCE [LARGE SCALE GENOMIC DNA]</scope>
    <source>
        <strain evidence="3 4">Ra1766G1</strain>
    </source>
</reference>
<keyword evidence="4" id="KW-1185">Reference proteome</keyword>
<sequence length="320" mass="35687">MNLQEIINICDGYKNIIISGHIHPDGDCVGACYALALILHKKGINAAVALDDVPDTYDYLKGSNYLLKAIKKDNYVFISLDCGDKERLGANSEIFDKAAVTVNIDHHISNTKFADYNYVSDVSSTCEIIYEILKRSSATKLLDKDICEALYTGLIYDTGAFKHSNTTKRTHEIAGELIKHGIDFTDITNRLFYYRSYKSLKILGTAIKNAEFNTDNKVIFTHLTIDELKEYDCAKKDTESIVQILNEVIESECAIFIIQNGSNTYKVSLRSRNDIDVCKIAKKFGGGGHTKASGCTMSGNITEIKDKLFSAVEEQIKDII</sequence>
<dbReference type="SUPFAM" id="SSF64182">
    <property type="entry name" value="DHH phosphoesterases"/>
    <property type="match status" value="1"/>
</dbReference>
<dbReference type="KEGG" id="vgu:HYG85_24160"/>
<evidence type="ECO:0000259" key="1">
    <source>
        <dbReference type="Pfam" id="PF01368"/>
    </source>
</evidence>
<dbReference type="Proteomes" id="UP000677305">
    <property type="component" value="Chromosome"/>
</dbReference>
<evidence type="ECO:0000313" key="4">
    <source>
        <dbReference type="Proteomes" id="UP000677305"/>
    </source>
</evidence>
<dbReference type="Gene3D" id="3.10.310.30">
    <property type="match status" value="1"/>
</dbReference>
<dbReference type="InterPro" id="IPR051319">
    <property type="entry name" value="Oligoribo/pAp-PDE_c-di-AMP_PDE"/>
</dbReference>
<dbReference type="EMBL" id="CP058561">
    <property type="protein sequence ID" value="QUH31860.1"/>
    <property type="molecule type" value="Genomic_DNA"/>
</dbReference>
<organism evidence="3 4">
    <name type="scientific">Vallitalea guaymasensis</name>
    <dbReference type="NCBI Taxonomy" id="1185412"/>
    <lineage>
        <taxon>Bacteria</taxon>
        <taxon>Bacillati</taxon>
        <taxon>Bacillota</taxon>
        <taxon>Clostridia</taxon>
        <taxon>Lachnospirales</taxon>
        <taxon>Vallitaleaceae</taxon>
        <taxon>Vallitalea</taxon>
    </lineage>
</organism>
<dbReference type="RefSeq" id="WP_212691778.1">
    <property type="nucleotide sequence ID" value="NZ_CP058561.1"/>
</dbReference>
<name>A0A8J8MFT9_9FIRM</name>
<proteinExistence type="predicted"/>
<dbReference type="Pfam" id="PF01368">
    <property type="entry name" value="DHH"/>
    <property type="match status" value="1"/>
</dbReference>
<evidence type="ECO:0000313" key="3">
    <source>
        <dbReference type="EMBL" id="QUH31860.1"/>
    </source>
</evidence>
<feature type="domain" description="DHHA1" evidence="2">
    <location>
        <begin position="223"/>
        <end position="317"/>
    </location>
</feature>
<dbReference type="InterPro" id="IPR001667">
    <property type="entry name" value="DDH_dom"/>
</dbReference>
<dbReference type="InterPro" id="IPR038763">
    <property type="entry name" value="DHH_sf"/>
</dbReference>
<dbReference type="GO" id="GO:0003676">
    <property type="term" value="F:nucleic acid binding"/>
    <property type="evidence" value="ECO:0007669"/>
    <property type="project" value="InterPro"/>
</dbReference>
<feature type="domain" description="DDH" evidence="1">
    <location>
        <begin position="15"/>
        <end position="153"/>
    </location>
</feature>
<accession>A0A8J8MFT9</accession>
<evidence type="ECO:0000259" key="2">
    <source>
        <dbReference type="Pfam" id="PF02272"/>
    </source>
</evidence>
<dbReference type="PANTHER" id="PTHR47618:SF1">
    <property type="entry name" value="BIFUNCTIONAL OLIGORIBONUCLEASE AND PAP PHOSPHATASE NRNA"/>
    <property type="match status" value="1"/>
</dbReference>
<dbReference type="Gene3D" id="3.90.1640.10">
    <property type="entry name" value="inorganic pyrophosphatase (n-terminal core)"/>
    <property type="match status" value="1"/>
</dbReference>